<organism evidence="1 2">
    <name type="scientific">Rubellicoccus peritrichatus</name>
    <dbReference type="NCBI Taxonomy" id="3080537"/>
    <lineage>
        <taxon>Bacteria</taxon>
        <taxon>Pseudomonadati</taxon>
        <taxon>Verrucomicrobiota</taxon>
        <taxon>Opitutia</taxon>
        <taxon>Puniceicoccales</taxon>
        <taxon>Cerasicoccaceae</taxon>
        <taxon>Rubellicoccus</taxon>
    </lineage>
</organism>
<dbReference type="RefSeq" id="WP_317833792.1">
    <property type="nucleotide sequence ID" value="NZ_CP136920.1"/>
</dbReference>
<dbReference type="AlphaFoldDB" id="A0AAQ3LFV8"/>
<dbReference type="EMBL" id="CP136920">
    <property type="protein sequence ID" value="WOO41329.1"/>
    <property type="molecule type" value="Genomic_DNA"/>
</dbReference>
<evidence type="ECO:0000313" key="1">
    <source>
        <dbReference type="EMBL" id="WOO41329.1"/>
    </source>
</evidence>
<proteinExistence type="predicted"/>
<dbReference type="InterPro" id="IPR019619">
    <property type="entry name" value="DUF2490"/>
</dbReference>
<keyword evidence="2" id="KW-1185">Reference proteome</keyword>
<evidence type="ECO:0000313" key="2">
    <source>
        <dbReference type="Proteomes" id="UP001304300"/>
    </source>
</evidence>
<dbReference type="Proteomes" id="UP001304300">
    <property type="component" value="Chromosome"/>
</dbReference>
<sequence length="221" mass="26081">MNLRSSLQKLLPSVVFAIAGLGMLRASDWELWMTFRGDLEFTDQLGGLIEVEERIRDDFTDPYLTFSRQGIYWNAEPWLRLGANYLYSTRDTDDSDNEAENRVEFRLTFRHQIEEFRLSMRNQFDSRFSGDSFQERYRIRLQAIRPLFDVSDRTLSVFGANEFFFDLSNGGEYRQNRLTGGFAYDLGPGIRPVIYYRYRSLKISGQWVNFNVLGVMMRVQF</sequence>
<protein>
    <submittedName>
        <fullName evidence="1">DUF2490 domain-containing protein</fullName>
    </submittedName>
</protein>
<name>A0AAQ3LFV8_9BACT</name>
<accession>A0AAQ3LFV8</accession>
<gene>
    <name evidence="1" type="ORF">RZN69_22140</name>
</gene>
<reference evidence="1 2" key="1">
    <citation type="submission" date="2023-10" db="EMBL/GenBank/DDBJ databases">
        <title>Rubellicoccus peritrichatus gen. nov., sp. nov., isolated from an algae of coral reef tank.</title>
        <authorList>
            <person name="Luo J."/>
        </authorList>
    </citation>
    <scope>NUCLEOTIDE SEQUENCE [LARGE SCALE GENOMIC DNA]</scope>
    <source>
        <strain evidence="1 2">CR14</strain>
    </source>
</reference>
<dbReference type="Pfam" id="PF10677">
    <property type="entry name" value="DUF2490"/>
    <property type="match status" value="1"/>
</dbReference>